<dbReference type="Proteomes" id="UP000198346">
    <property type="component" value="Unassembled WGS sequence"/>
</dbReference>
<accession>A0A239PKJ4</accession>
<dbReference type="AlphaFoldDB" id="A0A239PKJ4"/>
<proteinExistence type="predicted"/>
<evidence type="ECO:0000313" key="3">
    <source>
        <dbReference type="Proteomes" id="UP000198346"/>
    </source>
</evidence>
<organism evidence="2 3">
    <name type="scientific">Amphiplicatus metriothermophilus</name>
    <dbReference type="NCBI Taxonomy" id="1519374"/>
    <lineage>
        <taxon>Bacteria</taxon>
        <taxon>Pseudomonadati</taxon>
        <taxon>Pseudomonadota</taxon>
        <taxon>Alphaproteobacteria</taxon>
        <taxon>Parvularculales</taxon>
        <taxon>Parvularculaceae</taxon>
        <taxon>Amphiplicatus</taxon>
    </lineage>
</organism>
<dbReference type="EMBL" id="FZQA01000001">
    <property type="protein sequence ID" value="SNT67574.1"/>
    <property type="molecule type" value="Genomic_DNA"/>
</dbReference>
<dbReference type="OrthoDB" id="7206814at2"/>
<reference evidence="2 3" key="1">
    <citation type="submission" date="2017-07" db="EMBL/GenBank/DDBJ databases">
        <authorList>
            <person name="Sun Z.S."/>
            <person name="Albrecht U."/>
            <person name="Echele G."/>
            <person name="Lee C.C."/>
        </authorList>
    </citation>
    <scope>NUCLEOTIDE SEQUENCE [LARGE SCALE GENOMIC DNA]</scope>
    <source>
        <strain evidence="2 3">CGMCC 1.12710</strain>
    </source>
</reference>
<gene>
    <name evidence="2" type="ORF">SAMN06297382_0064</name>
</gene>
<protein>
    <submittedName>
        <fullName evidence="2">Phage tail tube protein, GTA-gp10</fullName>
    </submittedName>
</protein>
<keyword evidence="3" id="KW-1185">Reference proteome</keyword>
<dbReference type="RefSeq" id="WP_089410609.1">
    <property type="nucleotide sequence ID" value="NZ_FZQA01000001.1"/>
</dbReference>
<name>A0A239PKJ4_9PROT</name>
<dbReference type="Pfam" id="PF11836">
    <property type="entry name" value="Phage_TAC_11"/>
    <property type="match status" value="1"/>
</dbReference>
<sequence>MNDPVLIVNGEKARLRLTLGALARIEESLGAGGFSAMRARLSALSVGDLMLILHALLEGGGTRMSLEALRAADIDVGEAARAVAEAFRVLNPEGDGPPGKPAADSPGAGGSPPESSP</sequence>
<feature type="compositionally biased region" description="Low complexity" evidence="1">
    <location>
        <begin position="101"/>
        <end position="117"/>
    </location>
</feature>
<evidence type="ECO:0000313" key="2">
    <source>
        <dbReference type="EMBL" id="SNT67574.1"/>
    </source>
</evidence>
<feature type="region of interest" description="Disordered" evidence="1">
    <location>
        <begin position="90"/>
        <end position="117"/>
    </location>
</feature>
<evidence type="ECO:0000256" key="1">
    <source>
        <dbReference type="SAM" id="MobiDB-lite"/>
    </source>
</evidence>
<dbReference type="InterPro" id="IPR021791">
    <property type="entry name" value="Phage_TAC_11"/>
</dbReference>